<dbReference type="Pfam" id="PF05728">
    <property type="entry name" value="UPF0227"/>
    <property type="match status" value="1"/>
</dbReference>
<evidence type="ECO:0000313" key="2">
    <source>
        <dbReference type="Proteomes" id="UP000604481"/>
    </source>
</evidence>
<dbReference type="Gene3D" id="3.40.50.1820">
    <property type="entry name" value="alpha/beta hydrolase"/>
    <property type="match status" value="1"/>
</dbReference>
<sequence length="192" mass="20962">MTHLVYLHGLLSSPAAGKARATADWLQQRGLASQFHAPALPTAPHACAALLRDLLAGCDAQATCLIGSSLGGFWATWAVETFGVRAVLLNPAVQPSRLVAAYTGEQRNHHTGECEIILPDYAQQLVDYERRPTRHARYWLLVQTGDETLDYRHAVAWYAGCRQTVLEGGDHGFTGYRDWLPAILDFAHGAAA</sequence>
<proteinExistence type="predicted"/>
<dbReference type="SUPFAM" id="SSF53474">
    <property type="entry name" value="alpha/beta-Hydrolases"/>
    <property type="match status" value="1"/>
</dbReference>
<dbReference type="Proteomes" id="UP000604481">
    <property type="component" value="Unassembled WGS sequence"/>
</dbReference>
<organism evidence="1 2">
    <name type="scientific">Chitinilyticum piscinae</name>
    <dbReference type="NCBI Taxonomy" id="2866724"/>
    <lineage>
        <taxon>Bacteria</taxon>
        <taxon>Pseudomonadati</taxon>
        <taxon>Pseudomonadota</taxon>
        <taxon>Betaproteobacteria</taxon>
        <taxon>Neisseriales</taxon>
        <taxon>Chitinibacteraceae</taxon>
        <taxon>Chitinilyticum</taxon>
    </lineage>
</organism>
<dbReference type="InterPro" id="IPR008886">
    <property type="entry name" value="UPF0227/Esterase_YqiA"/>
</dbReference>
<comment type="caution">
    <text evidence="1">The sequence shown here is derived from an EMBL/GenBank/DDBJ whole genome shotgun (WGS) entry which is preliminary data.</text>
</comment>
<dbReference type="InterPro" id="IPR029058">
    <property type="entry name" value="AB_hydrolase_fold"/>
</dbReference>
<dbReference type="EMBL" id="JADFUA010000001">
    <property type="protein sequence ID" value="MBE9607935.1"/>
    <property type="molecule type" value="Genomic_DNA"/>
</dbReference>
<name>A0A8J7FGW3_9NEIS</name>
<evidence type="ECO:0000313" key="1">
    <source>
        <dbReference type="EMBL" id="MBE9607935.1"/>
    </source>
</evidence>
<dbReference type="PANTHER" id="PTHR35602">
    <property type="entry name" value="ESTERASE YQIA-RELATED"/>
    <property type="match status" value="1"/>
</dbReference>
<dbReference type="AlphaFoldDB" id="A0A8J7FGW3"/>
<protein>
    <submittedName>
        <fullName evidence="1">Esterase</fullName>
    </submittedName>
</protein>
<reference evidence="1 2" key="1">
    <citation type="submission" date="2020-10" db="EMBL/GenBank/DDBJ databases">
        <title>The genome sequence of Chitinilyticum litopenaei 4Y14.</title>
        <authorList>
            <person name="Liu Y."/>
        </authorList>
    </citation>
    <scope>NUCLEOTIDE SEQUENCE [LARGE SCALE GENOMIC DNA]</scope>
    <source>
        <strain evidence="1 2">4Y14</strain>
    </source>
</reference>
<accession>A0A8J7FGW3</accession>
<gene>
    <name evidence="1" type="ORF">INR99_01095</name>
</gene>
<dbReference type="RefSeq" id="WP_194114443.1">
    <property type="nucleotide sequence ID" value="NZ_JADFUA010000001.1"/>
</dbReference>
<keyword evidence="2" id="KW-1185">Reference proteome</keyword>
<dbReference type="PANTHER" id="PTHR35602:SF3">
    <property type="entry name" value="ESTERASE YQIA"/>
    <property type="match status" value="1"/>
</dbReference>